<comment type="caution">
    <text evidence="1">The sequence shown here is derived from an EMBL/GenBank/DDBJ whole genome shotgun (WGS) entry which is preliminary data.</text>
</comment>
<dbReference type="Proteomes" id="UP000018004">
    <property type="component" value="Unassembled WGS sequence"/>
</dbReference>
<dbReference type="STRING" id="1341181.FLJC2902T_02910"/>
<evidence type="ECO:0000313" key="1">
    <source>
        <dbReference type="EMBL" id="ESU29815.1"/>
    </source>
</evidence>
<proteinExistence type="predicted"/>
<dbReference type="EMBL" id="AVGG01000001">
    <property type="protein sequence ID" value="ESU29815.1"/>
    <property type="molecule type" value="Genomic_DNA"/>
</dbReference>
<dbReference type="eggNOG" id="ENOG502ZD9S">
    <property type="taxonomic scope" value="Bacteria"/>
</dbReference>
<keyword evidence="2" id="KW-1185">Reference proteome</keyword>
<dbReference type="RefSeq" id="WP_023577995.1">
    <property type="nucleotide sequence ID" value="NZ_AVGG01000001.1"/>
</dbReference>
<protein>
    <recommendedName>
        <fullName evidence="3">Deoxyuridine 5'-triphosphate nucleotidohydrolase</fullName>
    </recommendedName>
</protein>
<dbReference type="PATRIC" id="fig|1341181.4.peg.285"/>
<evidence type="ECO:0000313" key="2">
    <source>
        <dbReference type="Proteomes" id="UP000018004"/>
    </source>
</evidence>
<name>V6SZH7_9FLAO</name>
<reference evidence="1 2" key="1">
    <citation type="submission" date="2013-08" db="EMBL/GenBank/DDBJ databases">
        <title>Flavobacterium limnosediminis JC2902 genome sequencing.</title>
        <authorList>
            <person name="Lee K."/>
            <person name="Yi H."/>
            <person name="Park S."/>
            <person name="Chun J."/>
        </authorList>
    </citation>
    <scope>NUCLEOTIDE SEQUENCE [LARGE SCALE GENOMIC DNA]</scope>
    <source>
        <strain evidence="1 2">JC2902</strain>
    </source>
</reference>
<dbReference type="AlphaFoldDB" id="V6SZH7"/>
<sequence>MFDKEFKTAIQNLSDAEKDKLILRLLKRDLDLANRLYFELVDTETVEQKREKASALVSDKVKSANEHFHSIGVLLMRVRAISGDINEHVKITKDKHGEIALNLQMLIEVLMINRMAINASKPADSYKFLIYVITRIYKILILIKALDEDYLLEFRDDLERLGNLLGDYDLLMRLCVHNGLDVNWLIHCEIPDDIMAYHKELKANGFLK</sequence>
<evidence type="ECO:0008006" key="3">
    <source>
        <dbReference type="Google" id="ProtNLM"/>
    </source>
</evidence>
<gene>
    <name evidence="1" type="ORF">FLJC2902T_02910</name>
</gene>
<organism evidence="1 2">
    <name type="scientific">Flavobacterium limnosediminis JC2902</name>
    <dbReference type="NCBI Taxonomy" id="1341181"/>
    <lineage>
        <taxon>Bacteria</taxon>
        <taxon>Pseudomonadati</taxon>
        <taxon>Bacteroidota</taxon>
        <taxon>Flavobacteriia</taxon>
        <taxon>Flavobacteriales</taxon>
        <taxon>Flavobacteriaceae</taxon>
        <taxon>Flavobacterium</taxon>
    </lineage>
</organism>
<accession>V6SZH7</accession>